<evidence type="ECO:0000313" key="2">
    <source>
        <dbReference type="EMBL" id="KOO22118.1"/>
    </source>
</evidence>
<gene>
    <name evidence="2" type="ORF">Ctob_005806</name>
</gene>
<dbReference type="EMBL" id="JWZX01003309">
    <property type="protein sequence ID" value="KOO22118.1"/>
    <property type="molecule type" value="Genomic_DNA"/>
</dbReference>
<keyword evidence="3" id="KW-1185">Reference proteome</keyword>
<reference evidence="3" key="1">
    <citation type="journal article" date="2015" name="PLoS Genet.">
        <title>Genome Sequence and Transcriptome Analyses of Chrysochromulina tobin: Metabolic Tools for Enhanced Algal Fitness in the Prominent Order Prymnesiales (Haptophyceae).</title>
        <authorList>
            <person name="Hovde B.T."/>
            <person name="Deodato C.R."/>
            <person name="Hunsperger H.M."/>
            <person name="Ryken S.A."/>
            <person name="Yost W."/>
            <person name="Jha R.K."/>
            <person name="Patterson J."/>
            <person name="Monnat R.J. Jr."/>
            <person name="Barlow S.B."/>
            <person name="Starkenburg S.R."/>
            <person name="Cattolico R.A."/>
        </authorList>
    </citation>
    <scope>NUCLEOTIDE SEQUENCE</scope>
    <source>
        <strain evidence="3">CCMP291</strain>
    </source>
</reference>
<dbReference type="GO" id="GO:0003676">
    <property type="term" value="F:nucleic acid binding"/>
    <property type="evidence" value="ECO:0007669"/>
    <property type="project" value="InterPro"/>
</dbReference>
<sequence>MNLNEDSTDESEREEEEYQERTAHCAAIIRQALDATPDLDSHLDALLALVPPASAAVSSPRQSDSEGVGFAADPPRRLFFCGFGPTLSPRHIYEFLLQFGSIELFRLYIDPASGLSLRAAGVVYRHAADAARALEAAADGMIYLANVWAPEAQMHADPTGEIAETAFEAHTRSPAPALLPAPSDTRT</sequence>
<dbReference type="InterPro" id="IPR035979">
    <property type="entry name" value="RBD_domain_sf"/>
</dbReference>
<accession>A0A0M0J7B1</accession>
<dbReference type="AlphaFoldDB" id="A0A0M0J7B1"/>
<evidence type="ECO:0000313" key="3">
    <source>
        <dbReference type="Proteomes" id="UP000037460"/>
    </source>
</evidence>
<feature type="region of interest" description="Disordered" evidence="1">
    <location>
        <begin position="1"/>
        <end position="21"/>
    </location>
</feature>
<evidence type="ECO:0000256" key="1">
    <source>
        <dbReference type="SAM" id="MobiDB-lite"/>
    </source>
</evidence>
<comment type="caution">
    <text evidence="2">The sequence shown here is derived from an EMBL/GenBank/DDBJ whole genome shotgun (WGS) entry which is preliminary data.</text>
</comment>
<dbReference type="Proteomes" id="UP000037460">
    <property type="component" value="Unassembled WGS sequence"/>
</dbReference>
<proteinExistence type="predicted"/>
<dbReference type="SUPFAM" id="SSF54928">
    <property type="entry name" value="RNA-binding domain, RBD"/>
    <property type="match status" value="1"/>
</dbReference>
<dbReference type="InterPro" id="IPR012677">
    <property type="entry name" value="Nucleotide-bd_a/b_plait_sf"/>
</dbReference>
<dbReference type="Gene3D" id="3.30.70.330">
    <property type="match status" value="1"/>
</dbReference>
<feature type="non-terminal residue" evidence="2">
    <location>
        <position position="187"/>
    </location>
</feature>
<name>A0A0M0J7B1_9EUKA</name>
<evidence type="ECO:0008006" key="4">
    <source>
        <dbReference type="Google" id="ProtNLM"/>
    </source>
</evidence>
<feature type="compositionally biased region" description="Acidic residues" evidence="1">
    <location>
        <begin position="1"/>
        <end position="18"/>
    </location>
</feature>
<protein>
    <recommendedName>
        <fullName evidence="4">RRM domain-containing protein</fullName>
    </recommendedName>
</protein>
<organism evidence="2 3">
    <name type="scientific">Chrysochromulina tobinii</name>
    <dbReference type="NCBI Taxonomy" id="1460289"/>
    <lineage>
        <taxon>Eukaryota</taxon>
        <taxon>Haptista</taxon>
        <taxon>Haptophyta</taxon>
        <taxon>Prymnesiophyceae</taxon>
        <taxon>Prymnesiales</taxon>
        <taxon>Chrysochromulinaceae</taxon>
        <taxon>Chrysochromulina</taxon>
    </lineage>
</organism>